<dbReference type="Pfam" id="PF04995">
    <property type="entry name" value="CcmD"/>
    <property type="match status" value="1"/>
</dbReference>
<dbReference type="GO" id="GO:1903607">
    <property type="term" value="P:cytochrome c biosynthetic process"/>
    <property type="evidence" value="ECO:0007669"/>
    <property type="project" value="TreeGrafter"/>
</dbReference>
<evidence type="ECO:0000256" key="5">
    <source>
        <dbReference type="ARBA" id="ARBA00022692"/>
    </source>
</evidence>
<feature type="transmembrane region" description="Helical" evidence="10">
    <location>
        <begin position="15"/>
        <end position="33"/>
    </location>
</feature>
<evidence type="ECO:0000256" key="7">
    <source>
        <dbReference type="ARBA" id="ARBA00022989"/>
    </source>
</evidence>
<keyword evidence="3" id="KW-1003">Cell membrane</keyword>
<keyword evidence="8 10" id="KW-0472">Membrane</keyword>
<evidence type="ECO:0000313" key="11">
    <source>
        <dbReference type="EMBL" id="KKO02954.1"/>
    </source>
</evidence>
<dbReference type="PANTHER" id="PTHR37531">
    <property type="entry name" value="HEME EXPORTER PROTEIN D"/>
    <property type="match status" value="1"/>
</dbReference>
<evidence type="ECO:0000256" key="8">
    <source>
        <dbReference type="ARBA" id="ARBA00023136"/>
    </source>
</evidence>
<keyword evidence="6" id="KW-0201">Cytochrome c-type biogenesis</keyword>
<comment type="subcellular location">
    <subcellularLocation>
        <location evidence="1">Cell inner membrane</location>
        <topology evidence="1">Single-pass membrane protein</topology>
    </subcellularLocation>
</comment>
<keyword evidence="7 10" id="KW-1133">Transmembrane helix</keyword>
<evidence type="ECO:0000256" key="1">
    <source>
        <dbReference type="ARBA" id="ARBA00004377"/>
    </source>
</evidence>
<organism evidence="11">
    <name type="scientific">marine sediment metagenome</name>
    <dbReference type="NCBI Taxonomy" id="412755"/>
    <lineage>
        <taxon>unclassified sequences</taxon>
        <taxon>metagenomes</taxon>
        <taxon>ecological metagenomes</taxon>
    </lineage>
</organism>
<evidence type="ECO:0000256" key="2">
    <source>
        <dbReference type="ARBA" id="ARBA00022448"/>
    </source>
</evidence>
<keyword evidence="2" id="KW-0813">Transport</keyword>
<dbReference type="InterPro" id="IPR007078">
    <property type="entry name" value="Haem_export_protD_CcmD"/>
</dbReference>
<dbReference type="GO" id="GO:0005886">
    <property type="term" value="C:plasma membrane"/>
    <property type="evidence" value="ECO:0007669"/>
    <property type="project" value="UniProtKB-SubCell"/>
</dbReference>
<accession>A0A0F9YES1</accession>
<dbReference type="GO" id="GO:0017004">
    <property type="term" value="P:cytochrome complex assembly"/>
    <property type="evidence" value="ECO:0007669"/>
    <property type="project" value="UniProtKB-KW"/>
</dbReference>
<dbReference type="InterPro" id="IPR052075">
    <property type="entry name" value="Heme_exporter_D"/>
</dbReference>
<protein>
    <recommendedName>
        <fullName evidence="9">Cytochrome c-type biogenesis protein CcmD</fullName>
    </recommendedName>
</protein>
<dbReference type="NCBIfam" id="TIGR03141">
    <property type="entry name" value="cytochro_ccmD"/>
    <property type="match status" value="1"/>
</dbReference>
<reference evidence="11" key="1">
    <citation type="journal article" date="2015" name="Nature">
        <title>Complex archaea that bridge the gap between prokaryotes and eukaryotes.</title>
        <authorList>
            <person name="Spang A."/>
            <person name="Saw J.H."/>
            <person name="Jorgensen S.L."/>
            <person name="Zaremba-Niedzwiedzka K."/>
            <person name="Martijn J."/>
            <person name="Lind A.E."/>
            <person name="van Eijk R."/>
            <person name="Schleper C."/>
            <person name="Guy L."/>
            <person name="Ettema T.J."/>
        </authorList>
    </citation>
    <scope>NUCLEOTIDE SEQUENCE</scope>
</reference>
<evidence type="ECO:0000256" key="9">
    <source>
        <dbReference type="ARBA" id="ARBA00032938"/>
    </source>
</evidence>
<keyword evidence="4" id="KW-0997">Cell inner membrane</keyword>
<keyword evidence="5 10" id="KW-0812">Transmembrane</keyword>
<name>A0A0F9YES1_9ZZZZ</name>
<comment type="caution">
    <text evidence="11">The sequence shown here is derived from an EMBL/GenBank/DDBJ whole genome shotgun (WGS) entry which is preliminary data.</text>
</comment>
<dbReference type="GO" id="GO:0015886">
    <property type="term" value="P:heme transport"/>
    <property type="evidence" value="ECO:0007669"/>
    <property type="project" value="InterPro"/>
</dbReference>
<evidence type="ECO:0000256" key="10">
    <source>
        <dbReference type="SAM" id="Phobius"/>
    </source>
</evidence>
<gene>
    <name evidence="11" type="ORF">LCGC14_0098740</name>
</gene>
<sequence length="55" mass="6269">MSNLPTFLAMGGHGVYVWSAYGITATVLILLFLPPVLGKRRLVQDEARRRRREEL</sequence>
<evidence type="ECO:0000256" key="4">
    <source>
        <dbReference type="ARBA" id="ARBA00022519"/>
    </source>
</evidence>
<proteinExistence type="predicted"/>
<dbReference type="EMBL" id="LAZR01000028">
    <property type="protein sequence ID" value="KKO02954.1"/>
    <property type="molecule type" value="Genomic_DNA"/>
</dbReference>
<dbReference type="AlphaFoldDB" id="A0A0F9YES1"/>
<evidence type="ECO:0000256" key="3">
    <source>
        <dbReference type="ARBA" id="ARBA00022475"/>
    </source>
</evidence>
<evidence type="ECO:0000256" key="6">
    <source>
        <dbReference type="ARBA" id="ARBA00022748"/>
    </source>
</evidence>
<dbReference type="PANTHER" id="PTHR37531:SF1">
    <property type="entry name" value="HEME EXPORTER PROTEIN D"/>
    <property type="match status" value="1"/>
</dbReference>